<feature type="region of interest" description="Disordered" evidence="1">
    <location>
        <begin position="51"/>
        <end position="76"/>
    </location>
</feature>
<proteinExistence type="predicted"/>
<dbReference type="AlphaFoldDB" id="A0AAE1XKF4"/>
<keyword evidence="3" id="KW-1185">Reference proteome</keyword>
<comment type="caution">
    <text evidence="2">The sequence shown here is derived from an EMBL/GenBank/DDBJ whole genome shotgun (WGS) entry which is preliminary data.</text>
</comment>
<evidence type="ECO:0000313" key="3">
    <source>
        <dbReference type="Proteomes" id="UP001293254"/>
    </source>
</evidence>
<gene>
    <name evidence="2" type="ORF">Salat_2770700</name>
</gene>
<accession>A0AAE1XKF4</accession>
<protein>
    <submittedName>
        <fullName evidence="2">Uncharacterized protein</fullName>
    </submittedName>
</protein>
<organism evidence="2 3">
    <name type="scientific">Sesamum alatum</name>
    <dbReference type="NCBI Taxonomy" id="300844"/>
    <lineage>
        <taxon>Eukaryota</taxon>
        <taxon>Viridiplantae</taxon>
        <taxon>Streptophyta</taxon>
        <taxon>Embryophyta</taxon>
        <taxon>Tracheophyta</taxon>
        <taxon>Spermatophyta</taxon>
        <taxon>Magnoliopsida</taxon>
        <taxon>eudicotyledons</taxon>
        <taxon>Gunneridae</taxon>
        <taxon>Pentapetalae</taxon>
        <taxon>asterids</taxon>
        <taxon>lamiids</taxon>
        <taxon>Lamiales</taxon>
        <taxon>Pedaliaceae</taxon>
        <taxon>Sesamum</taxon>
    </lineage>
</organism>
<evidence type="ECO:0000256" key="1">
    <source>
        <dbReference type="SAM" id="MobiDB-lite"/>
    </source>
</evidence>
<reference evidence="2" key="2">
    <citation type="journal article" date="2024" name="Plant">
        <title>Genomic evolution and insights into agronomic trait innovations of Sesamum species.</title>
        <authorList>
            <person name="Miao H."/>
            <person name="Wang L."/>
            <person name="Qu L."/>
            <person name="Liu H."/>
            <person name="Sun Y."/>
            <person name="Le M."/>
            <person name="Wang Q."/>
            <person name="Wei S."/>
            <person name="Zheng Y."/>
            <person name="Lin W."/>
            <person name="Duan Y."/>
            <person name="Cao H."/>
            <person name="Xiong S."/>
            <person name="Wang X."/>
            <person name="Wei L."/>
            <person name="Li C."/>
            <person name="Ma Q."/>
            <person name="Ju M."/>
            <person name="Zhao R."/>
            <person name="Li G."/>
            <person name="Mu C."/>
            <person name="Tian Q."/>
            <person name="Mei H."/>
            <person name="Zhang T."/>
            <person name="Gao T."/>
            <person name="Zhang H."/>
        </authorList>
    </citation>
    <scope>NUCLEOTIDE SEQUENCE</scope>
    <source>
        <strain evidence="2">3651</strain>
    </source>
</reference>
<dbReference type="EMBL" id="JACGWO010000012">
    <property type="protein sequence ID" value="KAK4413580.1"/>
    <property type="molecule type" value="Genomic_DNA"/>
</dbReference>
<name>A0AAE1XKF4_9LAMI</name>
<dbReference type="Proteomes" id="UP001293254">
    <property type="component" value="Unassembled WGS sequence"/>
</dbReference>
<evidence type="ECO:0000313" key="2">
    <source>
        <dbReference type="EMBL" id="KAK4413580.1"/>
    </source>
</evidence>
<sequence length="253" mass="26426">MDEAIAGLRGRLRLADDEDQKLFDTFSTSVQGMLSPVEGSPYGPWLRAPLPARGRGMTPRREPDVQRAAGSGSQRGAVGFGSFSGIRQGVSVARADRGQAHRPAVLPTSAARFSLRRPFRQTGLGAPGGAWPKAGVGCAGGFEGPSLGDEGLASETAMSPITTVGSPIAKDMGIEGSAEYVPSTIPENRSTGILTSQGVGIDRLEETLVIVSLRFSAQGPLGRRGLGRRGRTWGSGRAVSKKRPRGCSIMGPE</sequence>
<reference evidence="2" key="1">
    <citation type="submission" date="2020-06" db="EMBL/GenBank/DDBJ databases">
        <authorList>
            <person name="Li T."/>
            <person name="Hu X."/>
            <person name="Zhang T."/>
            <person name="Song X."/>
            <person name="Zhang H."/>
            <person name="Dai N."/>
            <person name="Sheng W."/>
            <person name="Hou X."/>
            <person name="Wei L."/>
        </authorList>
    </citation>
    <scope>NUCLEOTIDE SEQUENCE</scope>
    <source>
        <strain evidence="2">3651</strain>
        <tissue evidence="2">Leaf</tissue>
    </source>
</reference>
<feature type="region of interest" description="Disordered" evidence="1">
    <location>
        <begin position="226"/>
        <end position="253"/>
    </location>
</feature>